<proteinExistence type="predicted"/>
<keyword evidence="2" id="KW-1185">Reference proteome</keyword>
<organism evidence="1 2">
    <name type="scientific">Hyalomma asiaticum</name>
    <name type="common">Tick</name>
    <dbReference type="NCBI Taxonomy" id="266040"/>
    <lineage>
        <taxon>Eukaryota</taxon>
        <taxon>Metazoa</taxon>
        <taxon>Ecdysozoa</taxon>
        <taxon>Arthropoda</taxon>
        <taxon>Chelicerata</taxon>
        <taxon>Arachnida</taxon>
        <taxon>Acari</taxon>
        <taxon>Parasitiformes</taxon>
        <taxon>Ixodida</taxon>
        <taxon>Ixodoidea</taxon>
        <taxon>Ixodidae</taxon>
        <taxon>Hyalomminae</taxon>
        <taxon>Hyalomma</taxon>
    </lineage>
</organism>
<evidence type="ECO:0000313" key="1">
    <source>
        <dbReference type="EMBL" id="KAH6928572.1"/>
    </source>
</evidence>
<comment type="caution">
    <text evidence="1">The sequence shown here is derived from an EMBL/GenBank/DDBJ whole genome shotgun (WGS) entry which is preliminary data.</text>
</comment>
<name>A0ACB7S3A3_HYAAI</name>
<accession>A0ACB7S3A3</accession>
<dbReference type="EMBL" id="CM023486">
    <property type="protein sequence ID" value="KAH6928572.1"/>
    <property type="molecule type" value="Genomic_DNA"/>
</dbReference>
<sequence>MLQTSSEWVLLLCLSFSDGDNGACVETAELSQYQAVNKIPGLKNVLLKKDAFCNTMNDARKIPGVMKASLVPLCFVLPSQYQQFVNVADALGYSAHWMLTPLAPGAKESAPEALDIFTPLGRARIQQASTRRAVVQQALSAPLLVHGQPVSLRVFVLITSLSPLRAYVHTEGMVRLRSYRAGSISAKPGMRVQPLSRFWRFVERNYGRQSLQTALESLSDVLVRTLLVAEAVLQSSPAAQGFRKSRLPKCFQLLGVDLTLNTSFQPVVTEVNGQPSFYRSPRTEDEPTNGLKQRVLADALNLLFGAQPVAEQLAEAGLSCQISHDLCLSREDLVFLMDTRRESMQTGGFQQLYPTYKSGQYKTFIDELEQLHMGTLEAGGATEDMQRSGSQHGTADMHPIVVALQRHFNRHVADDNYSDLEPEPSDVWKGTNSSSVQHSEKQEDDFLSGGQEFYAWSQREYNDPTSTNVTCSKDPSTMPYLAQIVTEPAVRLQPPFKPQRTEYFANVSYDLVLVKVWGLAQHCGSQVRVDDKYGPARPANYTLGVGENKVVLYVMDGGQPDPWVVNAYTLLIRRMPLADDGAVFSPAAQHQVCSLKQARRYAFMMMECEMQVAPGEPCGLYSETSVDWPSYLEKTARLPVCKDGSSQGRWMVPCEKCAAKESCYWKEARWQPYQCRYVNLPQRTLARCMAGKKLLFIGDSTNRGMMHYVMERLNGSLQHWDKTHDLRVYANLNRGETAVAFAYYPQSKPLQNNSNTVLIVGGVHWLATQHLYMLVKALRGDHLQGIKLIIKTLGAGFHQPVEGIHCLSMKEQKKLMMQNLWLAEFARHYNIDVIDTFNITVARYKDFLQGKCACHFHKVVPVQAPKNRPPGKPPPPPSFHVEGDINAIYSEILLNRICAKHAEDS</sequence>
<evidence type="ECO:0000313" key="2">
    <source>
        <dbReference type="Proteomes" id="UP000821845"/>
    </source>
</evidence>
<dbReference type="Proteomes" id="UP000821845">
    <property type="component" value="Chromosome 6"/>
</dbReference>
<protein>
    <submittedName>
        <fullName evidence="1">Uncharacterized protein</fullName>
    </submittedName>
</protein>
<reference evidence="1" key="1">
    <citation type="submission" date="2020-05" db="EMBL/GenBank/DDBJ databases">
        <title>Large-scale comparative analyses of tick genomes elucidate their genetic diversity and vector capacities.</title>
        <authorList>
            <person name="Jia N."/>
            <person name="Wang J."/>
            <person name="Shi W."/>
            <person name="Du L."/>
            <person name="Sun Y."/>
            <person name="Zhan W."/>
            <person name="Jiang J."/>
            <person name="Wang Q."/>
            <person name="Zhang B."/>
            <person name="Ji P."/>
            <person name="Sakyi L.B."/>
            <person name="Cui X."/>
            <person name="Yuan T."/>
            <person name="Jiang B."/>
            <person name="Yang W."/>
            <person name="Lam T.T.-Y."/>
            <person name="Chang Q."/>
            <person name="Ding S."/>
            <person name="Wang X."/>
            <person name="Zhu J."/>
            <person name="Ruan X."/>
            <person name="Zhao L."/>
            <person name="Wei J."/>
            <person name="Que T."/>
            <person name="Du C."/>
            <person name="Cheng J."/>
            <person name="Dai P."/>
            <person name="Han X."/>
            <person name="Huang E."/>
            <person name="Gao Y."/>
            <person name="Liu J."/>
            <person name="Shao H."/>
            <person name="Ye R."/>
            <person name="Li L."/>
            <person name="Wei W."/>
            <person name="Wang X."/>
            <person name="Wang C."/>
            <person name="Yang T."/>
            <person name="Huo Q."/>
            <person name="Li W."/>
            <person name="Guo W."/>
            <person name="Chen H."/>
            <person name="Zhou L."/>
            <person name="Ni X."/>
            <person name="Tian J."/>
            <person name="Zhou Y."/>
            <person name="Sheng Y."/>
            <person name="Liu T."/>
            <person name="Pan Y."/>
            <person name="Xia L."/>
            <person name="Li J."/>
            <person name="Zhao F."/>
            <person name="Cao W."/>
        </authorList>
    </citation>
    <scope>NUCLEOTIDE SEQUENCE</scope>
    <source>
        <strain evidence="1">Hyas-2018</strain>
    </source>
</reference>
<gene>
    <name evidence="1" type="ORF">HPB50_017002</name>
</gene>